<comment type="caution">
    <text evidence="3">The sequence shown here is derived from an EMBL/GenBank/DDBJ whole genome shotgun (WGS) entry which is preliminary data.</text>
</comment>
<feature type="transmembrane region" description="Helical" evidence="2">
    <location>
        <begin position="31"/>
        <end position="48"/>
    </location>
</feature>
<evidence type="ECO:0000313" key="3">
    <source>
        <dbReference type="EMBL" id="MCK2214465.1"/>
    </source>
</evidence>
<dbReference type="EMBL" id="JAKRKC020000001">
    <property type="protein sequence ID" value="MCK2214465.1"/>
    <property type="molecule type" value="Genomic_DNA"/>
</dbReference>
<gene>
    <name evidence="3" type="ORF">MF672_011790</name>
</gene>
<organism evidence="3 4">
    <name type="scientific">Actinomadura luzonensis</name>
    <dbReference type="NCBI Taxonomy" id="2805427"/>
    <lineage>
        <taxon>Bacteria</taxon>
        <taxon>Bacillati</taxon>
        <taxon>Actinomycetota</taxon>
        <taxon>Actinomycetes</taxon>
        <taxon>Streptosporangiales</taxon>
        <taxon>Thermomonosporaceae</taxon>
        <taxon>Actinomadura</taxon>
    </lineage>
</organism>
<proteinExistence type="predicted"/>
<dbReference type="RefSeq" id="WP_242374042.1">
    <property type="nucleotide sequence ID" value="NZ_JAKRKC020000001.1"/>
</dbReference>
<sequence>MLGAGAGLLATPLLAAGFMFGHTQLRSALDWPPVALFAATALLAGVLAGSRLSPLASLLPGLVLTALAAAATAGLDAYYTGLVPDGYLANYQLLVHLGAPVAGCALLAASLFPSRWRGRPRAVPAAEEPPPPPVTEEETPAPPPLPKRIPSRY</sequence>
<keyword evidence="4" id="KW-1185">Reference proteome</keyword>
<keyword evidence="2" id="KW-0812">Transmembrane</keyword>
<name>A0ABT0FQ53_9ACTN</name>
<keyword evidence="2" id="KW-1133">Transmembrane helix</keyword>
<keyword evidence="2" id="KW-0472">Membrane</keyword>
<accession>A0ABT0FQ53</accession>
<reference evidence="3 4" key="1">
    <citation type="submission" date="2022-04" db="EMBL/GenBank/DDBJ databases">
        <title>Genome draft of Actinomadura sp. ATCC 31491.</title>
        <authorList>
            <person name="Shi X."/>
            <person name="Du Y."/>
        </authorList>
    </citation>
    <scope>NUCLEOTIDE SEQUENCE [LARGE SCALE GENOMIC DNA]</scope>
    <source>
        <strain evidence="3 4">ATCC 31491</strain>
    </source>
</reference>
<evidence type="ECO:0000256" key="1">
    <source>
        <dbReference type="SAM" id="MobiDB-lite"/>
    </source>
</evidence>
<evidence type="ECO:0000313" key="4">
    <source>
        <dbReference type="Proteomes" id="UP001317259"/>
    </source>
</evidence>
<feature type="transmembrane region" description="Helical" evidence="2">
    <location>
        <begin position="55"/>
        <end position="79"/>
    </location>
</feature>
<feature type="region of interest" description="Disordered" evidence="1">
    <location>
        <begin position="120"/>
        <end position="153"/>
    </location>
</feature>
<feature type="compositionally biased region" description="Pro residues" evidence="1">
    <location>
        <begin position="127"/>
        <end position="147"/>
    </location>
</feature>
<protein>
    <submittedName>
        <fullName evidence="3">Uncharacterized protein</fullName>
    </submittedName>
</protein>
<feature type="transmembrane region" description="Helical" evidence="2">
    <location>
        <begin position="91"/>
        <end position="112"/>
    </location>
</feature>
<evidence type="ECO:0000256" key="2">
    <source>
        <dbReference type="SAM" id="Phobius"/>
    </source>
</evidence>
<dbReference type="Proteomes" id="UP001317259">
    <property type="component" value="Unassembled WGS sequence"/>
</dbReference>